<feature type="transmembrane region" description="Helical" evidence="5">
    <location>
        <begin position="229"/>
        <end position="249"/>
    </location>
</feature>
<keyword evidence="4 5" id="KW-0472">Membrane</keyword>
<keyword evidence="3 5" id="KW-1133">Transmembrane helix</keyword>
<dbReference type="GO" id="GO:0008137">
    <property type="term" value="F:NADH dehydrogenase (ubiquinone) activity"/>
    <property type="evidence" value="ECO:0007669"/>
    <property type="project" value="InterPro"/>
</dbReference>
<dbReference type="EMBL" id="AUZZ01009373">
    <property type="protein sequence ID" value="EQD33782.1"/>
    <property type="molecule type" value="Genomic_DNA"/>
</dbReference>
<dbReference type="PANTHER" id="PTHR42829:SF2">
    <property type="entry name" value="NADH-UBIQUINONE OXIDOREDUCTASE CHAIN 5"/>
    <property type="match status" value="1"/>
</dbReference>
<feature type="domain" description="NADH:quinone oxidoreductase/Mrp antiporter transmembrane" evidence="6">
    <location>
        <begin position="5"/>
        <end position="292"/>
    </location>
</feature>
<reference evidence="7" key="1">
    <citation type="submission" date="2013-08" db="EMBL/GenBank/DDBJ databases">
        <authorList>
            <person name="Mendez C."/>
            <person name="Richter M."/>
            <person name="Ferrer M."/>
            <person name="Sanchez J."/>
        </authorList>
    </citation>
    <scope>NUCLEOTIDE SEQUENCE</scope>
</reference>
<evidence type="ECO:0000313" key="7">
    <source>
        <dbReference type="EMBL" id="EQD33782.1"/>
    </source>
</evidence>
<dbReference type="InterPro" id="IPR001750">
    <property type="entry name" value="ND/Mrp_TM"/>
</dbReference>
<protein>
    <submittedName>
        <fullName evidence="7">Proton-translocating NADH-quinone oxidoreductase, chain L</fullName>
    </submittedName>
</protein>
<accession>T0YPU7</accession>
<feature type="transmembrane region" description="Helical" evidence="5">
    <location>
        <begin position="12"/>
        <end position="31"/>
    </location>
</feature>
<keyword evidence="2 5" id="KW-0812">Transmembrane</keyword>
<comment type="caution">
    <text evidence="7">The sequence shown here is derived from an EMBL/GenBank/DDBJ whole genome shotgun (WGS) entry which is preliminary data.</text>
</comment>
<dbReference type="AlphaFoldDB" id="T0YPU7"/>
<dbReference type="GO" id="GO:0003954">
    <property type="term" value="F:NADH dehydrogenase activity"/>
    <property type="evidence" value="ECO:0007669"/>
    <property type="project" value="TreeGrafter"/>
</dbReference>
<sequence length="295" mass="31085">GVILSSNLVILFLFWEIVGLCSYLLIGFWYFKPNAASAAKKAFIVTRVGDMSLIIGLAIIYSSLSATASDPLSIPYLIQNASNVVAIMGSGKLAIATILILGGAIGKSAQFPLHVWIPDAMEGPTTVSALIHAATMVTAGVYLIARIYPLFTASAYYSLYAVAFIGAFTAIYAGTLAWVMNDIKRVLAYSTISQIGYMMAALGIIGIVGSAGIGQAGVSLAIYQLVVHAFFKALLFLSAGAVLIALMDLRDLREMGGLWRRMPWAVTLLFIGAITLAGIPPAAGFFSKGAIVDAS</sequence>
<evidence type="ECO:0000259" key="6">
    <source>
        <dbReference type="Pfam" id="PF00361"/>
    </source>
</evidence>
<dbReference type="GO" id="GO:0042773">
    <property type="term" value="P:ATP synthesis coupled electron transport"/>
    <property type="evidence" value="ECO:0007669"/>
    <property type="project" value="InterPro"/>
</dbReference>
<feature type="non-terminal residue" evidence="7">
    <location>
        <position position="1"/>
    </location>
</feature>
<feature type="non-terminal residue" evidence="7">
    <location>
        <position position="295"/>
    </location>
</feature>
<dbReference type="Pfam" id="PF00361">
    <property type="entry name" value="Proton_antipo_M"/>
    <property type="match status" value="1"/>
</dbReference>
<name>T0YPU7_9ZZZZ</name>
<evidence type="ECO:0000256" key="5">
    <source>
        <dbReference type="SAM" id="Phobius"/>
    </source>
</evidence>
<dbReference type="GO" id="GO:0015990">
    <property type="term" value="P:electron transport coupled proton transport"/>
    <property type="evidence" value="ECO:0007669"/>
    <property type="project" value="TreeGrafter"/>
</dbReference>
<feature type="transmembrane region" description="Helical" evidence="5">
    <location>
        <begin position="43"/>
        <end position="64"/>
    </location>
</feature>
<organism evidence="7">
    <name type="scientific">mine drainage metagenome</name>
    <dbReference type="NCBI Taxonomy" id="410659"/>
    <lineage>
        <taxon>unclassified sequences</taxon>
        <taxon>metagenomes</taxon>
        <taxon>ecological metagenomes</taxon>
    </lineage>
</organism>
<dbReference type="PRINTS" id="PR01434">
    <property type="entry name" value="NADHDHGNASE5"/>
</dbReference>
<feature type="transmembrane region" description="Helical" evidence="5">
    <location>
        <begin position="200"/>
        <end position="223"/>
    </location>
</feature>
<comment type="subcellular location">
    <subcellularLocation>
        <location evidence="1">Membrane</location>
        <topology evidence="1">Multi-pass membrane protein</topology>
    </subcellularLocation>
</comment>
<evidence type="ECO:0000256" key="2">
    <source>
        <dbReference type="ARBA" id="ARBA00022692"/>
    </source>
</evidence>
<reference evidence="7" key="2">
    <citation type="journal article" date="2014" name="ISME J.">
        <title>Microbial stratification in low pH oxic and suboxic macroscopic growths along an acid mine drainage.</title>
        <authorList>
            <person name="Mendez-Garcia C."/>
            <person name="Mesa V."/>
            <person name="Sprenger R.R."/>
            <person name="Richter M."/>
            <person name="Diez M.S."/>
            <person name="Solano J."/>
            <person name="Bargiela R."/>
            <person name="Golyshina O.V."/>
            <person name="Manteca A."/>
            <person name="Ramos J.L."/>
            <person name="Gallego J.R."/>
            <person name="Llorente I."/>
            <person name="Martins Dos Santos V.A."/>
            <person name="Jensen O.N."/>
            <person name="Pelaez A.I."/>
            <person name="Sanchez J."/>
            <person name="Ferrer M."/>
        </authorList>
    </citation>
    <scope>NUCLEOTIDE SEQUENCE</scope>
</reference>
<evidence type="ECO:0000256" key="4">
    <source>
        <dbReference type="ARBA" id="ARBA00023136"/>
    </source>
</evidence>
<dbReference type="InterPro" id="IPR003945">
    <property type="entry name" value="NU5C-like"/>
</dbReference>
<evidence type="ECO:0000256" key="1">
    <source>
        <dbReference type="ARBA" id="ARBA00004141"/>
    </source>
</evidence>
<dbReference type="PANTHER" id="PTHR42829">
    <property type="entry name" value="NADH-UBIQUINONE OXIDOREDUCTASE CHAIN 5"/>
    <property type="match status" value="1"/>
</dbReference>
<feature type="transmembrane region" description="Helical" evidence="5">
    <location>
        <begin position="84"/>
        <end position="106"/>
    </location>
</feature>
<evidence type="ECO:0000256" key="3">
    <source>
        <dbReference type="ARBA" id="ARBA00022989"/>
    </source>
</evidence>
<feature type="transmembrane region" description="Helical" evidence="5">
    <location>
        <begin position="127"/>
        <end position="145"/>
    </location>
</feature>
<dbReference type="GO" id="GO:0016020">
    <property type="term" value="C:membrane"/>
    <property type="evidence" value="ECO:0007669"/>
    <property type="project" value="UniProtKB-SubCell"/>
</dbReference>
<feature type="transmembrane region" description="Helical" evidence="5">
    <location>
        <begin position="261"/>
        <end position="279"/>
    </location>
</feature>
<feature type="transmembrane region" description="Helical" evidence="5">
    <location>
        <begin position="157"/>
        <end position="179"/>
    </location>
</feature>
<proteinExistence type="predicted"/>
<gene>
    <name evidence="7" type="ORF">B2A_12978</name>
</gene>